<dbReference type="Pfam" id="PF26146">
    <property type="entry name" value="PI-PLC_X"/>
    <property type="match status" value="1"/>
</dbReference>
<reference evidence="1 2" key="1">
    <citation type="journal article" date="2024" name="IMA Fungus">
        <title>Apiospora arundinis, a panoply of carbohydrate-active enzymes and secondary metabolites.</title>
        <authorList>
            <person name="Sorensen T."/>
            <person name="Petersen C."/>
            <person name="Muurmann A.T."/>
            <person name="Christiansen J.V."/>
            <person name="Brundto M.L."/>
            <person name="Overgaard C.K."/>
            <person name="Boysen A.T."/>
            <person name="Wollenberg R.D."/>
            <person name="Larsen T.O."/>
            <person name="Sorensen J.L."/>
            <person name="Nielsen K.L."/>
            <person name="Sondergaard T.E."/>
        </authorList>
    </citation>
    <scope>NUCLEOTIDE SEQUENCE [LARGE SCALE GENOMIC DNA]</scope>
    <source>
        <strain evidence="1 2">AAU 773</strain>
    </source>
</reference>
<evidence type="ECO:0000313" key="2">
    <source>
        <dbReference type="Proteomes" id="UP001390339"/>
    </source>
</evidence>
<organism evidence="1 2">
    <name type="scientific">Apiospora arundinis</name>
    <dbReference type="NCBI Taxonomy" id="335852"/>
    <lineage>
        <taxon>Eukaryota</taxon>
        <taxon>Fungi</taxon>
        <taxon>Dikarya</taxon>
        <taxon>Ascomycota</taxon>
        <taxon>Pezizomycotina</taxon>
        <taxon>Sordariomycetes</taxon>
        <taxon>Xylariomycetidae</taxon>
        <taxon>Amphisphaeriales</taxon>
        <taxon>Apiosporaceae</taxon>
        <taxon>Apiospora</taxon>
    </lineage>
</organism>
<dbReference type="EMBL" id="JAPCWZ010000006">
    <property type="protein sequence ID" value="KAK8859832.1"/>
    <property type="molecule type" value="Genomic_DNA"/>
</dbReference>
<keyword evidence="2" id="KW-1185">Reference proteome</keyword>
<gene>
    <name evidence="1" type="ORF">PGQ11_010566</name>
</gene>
<sequence>MAKSPSLESTGAHDLAILRGTSMDNSMVDNQKFNATVALDVGLCLLQARVHNKNGAIEFCHTMCHLLDAGRV</sequence>
<name>A0ABR2IA16_9PEZI</name>
<accession>A0ABR2IA16</accession>
<dbReference type="Proteomes" id="UP001390339">
    <property type="component" value="Unassembled WGS sequence"/>
</dbReference>
<evidence type="ECO:0000313" key="1">
    <source>
        <dbReference type="EMBL" id="KAK8859832.1"/>
    </source>
</evidence>
<protein>
    <submittedName>
        <fullName evidence="1">PLC-like phosphodiesterase</fullName>
    </submittedName>
</protein>
<proteinExistence type="predicted"/>
<comment type="caution">
    <text evidence="1">The sequence shown here is derived from an EMBL/GenBank/DDBJ whole genome shotgun (WGS) entry which is preliminary data.</text>
</comment>